<dbReference type="AlphaFoldDB" id="A0A7Z7QRJ3"/>
<dbReference type="Pfam" id="PF02595">
    <property type="entry name" value="Gly_kinase"/>
    <property type="match status" value="1"/>
</dbReference>
<organism evidence="7">
    <name type="scientific">Staphylococcus schleiferi</name>
    <dbReference type="NCBI Taxonomy" id="1295"/>
    <lineage>
        <taxon>Bacteria</taxon>
        <taxon>Bacillati</taxon>
        <taxon>Bacillota</taxon>
        <taxon>Bacilli</taxon>
        <taxon>Bacillales</taxon>
        <taxon>Staphylococcaceae</taxon>
        <taxon>Staphylococcus</taxon>
    </lineage>
</organism>
<dbReference type="EMBL" id="POVK01000006">
    <property type="protein sequence ID" value="NHA33484.1"/>
    <property type="molecule type" value="Genomic_DNA"/>
</dbReference>
<dbReference type="Gene3D" id="3.40.50.10350">
    <property type="entry name" value="Glycerate kinase, domain 1"/>
    <property type="match status" value="1"/>
</dbReference>
<keyword evidence="3 4" id="KW-0418">Kinase</keyword>
<dbReference type="EC" id="2.7.1.31" evidence="7"/>
<dbReference type="SUPFAM" id="SSF110738">
    <property type="entry name" value="Glycerate kinase I"/>
    <property type="match status" value="1"/>
</dbReference>
<comment type="similarity">
    <text evidence="1 4">Belongs to the glycerate kinase type-1 family.</text>
</comment>
<evidence type="ECO:0000256" key="4">
    <source>
        <dbReference type="PIRNR" id="PIRNR006078"/>
    </source>
</evidence>
<dbReference type="Gene3D" id="3.90.1510.10">
    <property type="entry name" value="Glycerate kinase, domain 2"/>
    <property type="match status" value="1"/>
</dbReference>
<dbReference type="PANTHER" id="PTHR21599">
    <property type="entry name" value="GLYCERATE KINASE"/>
    <property type="match status" value="1"/>
</dbReference>
<keyword evidence="9" id="KW-1185">Reference proteome</keyword>
<evidence type="ECO:0000256" key="3">
    <source>
        <dbReference type="ARBA" id="ARBA00022777"/>
    </source>
</evidence>
<accession>A0A7Z7QRJ3</accession>
<reference evidence="7" key="2">
    <citation type="submission" date="2018-06" db="EMBL/GenBank/DDBJ databases">
        <authorList>
            <consortium name="Pathogen Informatics"/>
            <person name="Doyle S."/>
        </authorList>
    </citation>
    <scope>NUCLEOTIDE SEQUENCE [LARGE SCALE GENOMIC DNA]</scope>
    <source>
        <strain evidence="7">NCTC12218</strain>
    </source>
</reference>
<evidence type="ECO:0000256" key="2">
    <source>
        <dbReference type="ARBA" id="ARBA00022679"/>
    </source>
</evidence>
<dbReference type="EMBL" id="LR962863">
    <property type="protein sequence ID" value="CAD7360428.1"/>
    <property type="molecule type" value="Genomic_DNA"/>
</dbReference>
<dbReference type="Proteomes" id="UP000572988">
    <property type="component" value="Unassembled WGS sequence"/>
</dbReference>
<dbReference type="NCBIfam" id="TIGR00045">
    <property type="entry name" value="glycerate kinase"/>
    <property type="match status" value="1"/>
</dbReference>
<evidence type="ECO:0000313" key="7">
    <source>
        <dbReference type="EMBL" id="SUM89995.1"/>
    </source>
</evidence>
<evidence type="ECO:0000313" key="6">
    <source>
        <dbReference type="EMBL" id="NHA33484.1"/>
    </source>
</evidence>
<name>A0A7Z7QRJ3_STASC</name>
<dbReference type="InterPro" id="IPR036129">
    <property type="entry name" value="Glycerate_kinase_sf"/>
</dbReference>
<dbReference type="GeneID" id="93790750"/>
<evidence type="ECO:0000256" key="1">
    <source>
        <dbReference type="ARBA" id="ARBA00006284"/>
    </source>
</evidence>
<dbReference type="EMBL" id="UHEF01000001">
    <property type="protein sequence ID" value="SUM89995.1"/>
    <property type="molecule type" value="Genomic_DNA"/>
</dbReference>
<keyword evidence="2 4" id="KW-0808">Transferase</keyword>
<dbReference type="RefSeq" id="WP_016424507.1">
    <property type="nucleotide sequence ID" value="NZ_CABKRV010000001.1"/>
</dbReference>
<dbReference type="PIRSF" id="PIRSF006078">
    <property type="entry name" value="GlxK"/>
    <property type="match status" value="1"/>
</dbReference>
<sequence>MKVLVAMDEYNGIISSYDANRYVEEAVASQLESADIVQVPLFNGRRELLNAVFLWKSGTQYRISVHNAEMQAVDVTYGQTDDGLTVIEASQFLTGQASHVNLTSYGLGEVIRHALDKAAQHIVISVGGIGSYDGGAGMLEALGARFYDDEGQRVDMTKGARQIKHVRRIDTSDLDQRLQQCRIQVLVDFESKLYGKQSAIMKTYTEQQIERTQAVEIDNLLWYLSELFKNEHQLLLGPIERGGAGGGIAATMAALFNAEINTSHELVDQITGLDQLVGQADLIIFGEGIDEQDEIIDTSSLRIAELCQKHDKVSVALCGTADKFERFEALGVTGMFNSFIEMPKQLTDFKMGIQLRHNTIQAIKLLRTHLPQ</sequence>
<dbReference type="InterPro" id="IPR004381">
    <property type="entry name" value="Glycerate_kinase"/>
</dbReference>
<evidence type="ECO:0000313" key="5">
    <source>
        <dbReference type="EMBL" id="CAD7360428.1"/>
    </source>
</evidence>
<protein>
    <submittedName>
        <fullName evidence="7">Glycerate kinase</fullName>
        <ecNumber evidence="7">2.7.1.31</ecNumber>
    </submittedName>
</protein>
<dbReference type="PANTHER" id="PTHR21599:SF0">
    <property type="entry name" value="GLYCERATE KINASE"/>
    <property type="match status" value="1"/>
</dbReference>
<dbReference type="Proteomes" id="UP000264146">
    <property type="component" value="Chromosome"/>
</dbReference>
<dbReference type="InterPro" id="IPR018197">
    <property type="entry name" value="Glycerate_kinase_RE-like"/>
</dbReference>
<proteinExistence type="inferred from homology"/>
<dbReference type="GO" id="GO:0008887">
    <property type="term" value="F:glycerate kinase activity"/>
    <property type="evidence" value="ECO:0007669"/>
    <property type="project" value="UniProtKB-UniRule"/>
</dbReference>
<dbReference type="GO" id="GO:0031388">
    <property type="term" value="P:organic acid phosphorylation"/>
    <property type="evidence" value="ECO:0007669"/>
    <property type="project" value="UniProtKB-UniRule"/>
</dbReference>
<evidence type="ECO:0000313" key="9">
    <source>
        <dbReference type="Proteomes" id="UP000572988"/>
    </source>
</evidence>
<dbReference type="InterPro" id="IPR018193">
    <property type="entry name" value="Glyc_kinase_flavodox-like_fold"/>
</dbReference>
<evidence type="ECO:0000313" key="8">
    <source>
        <dbReference type="Proteomes" id="UP000264146"/>
    </source>
</evidence>
<reference evidence="6 9" key="1">
    <citation type="submission" date="2018-01" db="EMBL/GenBank/DDBJ databases">
        <title>Complete genome sequence of Staphylococcus Scheliferi isolated from human.</title>
        <authorList>
            <person name="Abouelkhair M.A."/>
            <person name="Bemis D.A."/>
            <person name="Kania S.A."/>
        </authorList>
    </citation>
    <scope>NUCLEOTIDE SEQUENCE [LARGE SCALE GENOMIC DNA]</scope>
    <source>
        <strain evidence="6 9">ATCC 43808</strain>
    </source>
</reference>
<reference evidence="5 8" key="3">
    <citation type="submission" date="2020-11" db="EMBL/GenBank/DDBJ databases">
        <authorList>
            <consortium name="Pathogen Informatics"/>
        </authorList>
    </citation>
    <scope>NUCLEOTIDE SEQUENCE [LARGE SCALE GENOMIC DNA]</scope>
    <source>
        <strain evidence="5 8">NCTC12218</strain>
    </source>
</reference>
<gene>
    <name evidence="7" type="primary">glxK_2</name>
    <name evidence="6" type="ORF">C1O36_02905</name>
    <name evidence="7" type="ORF">NCTC12218_02104</name>
</gene>